<proteinExistence type="predicted"/>
<reference evidence="3" key="1">
    <citation type="submission" date="2018-06" db="EMBL/GenBank/DDBJ databases">
        <authorList>
            <person name="Zhirakovskaya E."/>
        </authorList>
    </citation>
    <scope>NUCLEOTIDE SEQUENCE</scope>
</reference>
<evidence type="ECO:0000313" key="3">
    <source>
        <dbReference type="EMBL" id="VAW73264.1"/>
    </source>
</evidence>
<dbReference type="SUPFAM" id="SSF53756">
    <property type="entry name" value="UDP-Glycosyltransferase/glycogen phosphorylase"/>
    <property type="match status" value="1"/>
</dbReference>
<dbReference type="Gene3D" id="3.40.50.2000">
    <property type="entry name" value="Glycogen Phosphorylase B"/>
    <property type="match status" value="2"/>
</dbReference>
<dbReference type="PANTHER" id="PTHR12526">
    <property type="entry name" value="GLYCOSYLTRANSFERASE"/>
    <property type="match status" value="1"/>
</dbReference>
<dbReference type="Pfam" id="PF00534">
    <property type="entry name" value="Glycos_transf_1"/>
    <property type="match status" value="1"/>
</dbReference>
<dbReference type="AlphaFoldDB" id="A0A3B0YWG3"/>
<evidence type="ECO:0008006" key="4">
    <source>
        <dbReference type="Google" id="ProtNLM"/>
    </source>
</evidence>
<protein>
    <recommendedName>
        <fullName evidence="4">Glycosyltransferase</fullName>
    </recommendedName>
</protein>
<name>A0A3B0YWG3_9ZZZZ</name>
<dbReference type="InterPro" id="IPR028098">
    <property type="entry name" value="Glyco_trans_4-like_N"/>
</dbReference>
<organism evidence="3">
    <name type="scientific">hydrothermal vent metagenome</name>
    <dbReference type="NCBI Taxonomy" id="652676"/>
    <lineage>
        <taxon>unclassified sequences</taxon>
        <taxon>metagenomes</taxon>
        <taxon>ecological metagenomes</taxon>
    </lineage>
</organism>
<sequence>MQLIHGLYLGGAENVVANIARQADRNRFDMQICCLKEKGVLGEQLESEGVRVLLPEKASGLLGKLRALKQLIVSEQPDLIHSHGTAALLNIGPACMTGVRVPLIHTYHFGNYPHISKPYLWSERIFSRLARRCVAVSESQKAAVIEHLYVQENKVDVVLNGVPENPYRGDSGSRAKARSEFGYSDDEIVIGCIAVLSRQKGVNYLLESARELLERDIRLRFLIVGGGHLEQELRDQCSAYGLDKKIQFTGWRSDALRLLGALDIFILPSLWEGLPMVLLEAMATELPIVVTDVADNRYIIDDGVSGLIIPPENSSAISEAILRLAGDMSAARAMGQAAYTTYQARYSDSVMVEQYQSLYEADSIR</sequence>
<evidence type="ECO:0000259" key="1">
    <source>
        <dbReference type="Pfam" id="PF00534"/>
    </source>
</evidence>
<gene>
    <name evidence="3" type="ORF">MNBD_GAMMA15-651</name>
</gene>
<dbReference type="Pfam" id="PF13439">
    <property type="entry name" value="Glyco_transf_4"/>
    <property type="match status" value="1"/>
</dbReference>
<accession>A0A3B0YWG3</accession>
<feature type="domain" description="Glycosyl transferase family 1" evidence="1">
    <location>
        <begin position="175"/>
        <end position="339"/>
    </location>
</feature>
<dbReference type="InterPro" id="IPR001296">
    <property type="entry name" value="Glyco_trans_1"/>
</dbReference>
<feature type="domain" description="Glycosyltransferase subfamily 4-like N-terminal" evidence="2">
    <location>
        <begin position="10"/>
        <end position="163"/>
    </location>
</feature>
<dbReference type="EMBL" id="UOFN01000013">
    <property type="protein sequence ID" value="VAW73264.1"/>
    <property type="molecule type" value="Genomic_DNA"/>
</dbReference>
<dbReference type="GO" id="GO:0016757">
    <property type="term" value="F:glycosyltransferase activity"/>
    <property type="evidence" value="ECO:0007669"/>
    <property type="project" value="InterPro"/>
</dbReference>
<evidence type="ECO:0000259" key="2">
    <source>
        <dbReference type="Pfam" id="PF13439"/>
    </source>
</evidence>